<dbReference type="CDD" id="cd05233">
    <property type="entry name" value="SDR_c"/>
    <property type="match status" value="1"/>
</dbReference>
<name>A0A5C4WNQ8_9ACTN</name>
<evidence type="ECO:0000256" key="2">
    <source>
        <dbReference type="ARBA" id="ARBA00023002"/>
    </source>
</evidence>
<dbReference type="NCBIfam" id="NF005559">
    <property type="entry name" value="PRK07231.1"/>
    <property type="match status" value="1"/>
</dbReference>
<dbReference type="EMBL" id="VDLX02000004">
    <property type="protein sequence ID" value="KAB8195330.1"/>
    <property type="molecule type" value="Genomic_DNA"/>
</dbReference>
<dbReference type="FunFam" id="3.40.50.720:FF:000084">
    <property type="entry name" value="Short-chain dehydrogenase reductase"/>
    <property type="match status" value="1"/>
</dbReference>
<accession>A0A5C4WNQ8</accession>
<comment type="caution">
    <text evidence="4">The sequence shown here is derived from an EMBL/GenBank/DDBJ whole genome shotgun (WGS) entry which is preliminary data.</text>
</comment>
<organism evidence="4 5">
    <name type="scientific">Nonomuraea phyllanthi</name>
    <dbReference type="NCBI Taxonomy" id="2219224"/>
    <lineage>
        <taxon>Bacteria</taxon>
        <taxon>Bacillati</taxon>
        <taxon>Actinomycetota</taxon>
        <taxon>Actinomycetes</taxon>
        <taxon>Streptosporangiales</taxon>
        <taxon>Streptosporangiaceae</taxon>
        <taxon>Nonomuraea</taxon>
    </lineage>
</organism>
<keyword evidence="5" id="KW-1185">Reference proteome</keyword>
<accession>A0A5P9YV71</accession>
<dbReference type="PRINTS" id="PR00081">
    <property type="entry name" value="GDHRDH"/>
</dbReference>
<sequence length="251" mass="25130">MSARLQGRTALVTGSTGGIGEAVARALAAEGAHVVVSGRDTARGEKVVASIAERGGQATFVQADLADGLPAVTALAAAAHRLAGGPLDILVNNAAMLIEPRPTAEVEEDLIDRALAVNIKAAFLLTGLVAPAMAERGSGAVINMGSINGLFGLGGSALYSTTKAAVHSLTKSWADEYGPSGVRVNTVAPGPTFTDKIAAMADYLAPMIAAIPSRRPSTPEEVAAAVVFLAGDDAANIHGATLSVDGGRAAV</sequence>
<dbReference type="OrthoDB" id="4380821at2"/>
<dbReference type="InterPro" id="IPR036291">
    <property type="entry name" value="NAD(P)-bd_dom_sf"/>
</dbReference>
<dbReference type="Proteomes" id="UP000312512">
    <property type="component" value="Unassembled WGS sequence"/>
</dbReference>
<keyword evidence="2 4" id="KW-0560">Oxidoreductase</keyword>
<dbReference type="PANTHER" id="PTHR43639:SF1">
    <property type="entry name" value="SHORT-CHAIN DEHYDROGENASE_REDUCTASE FAMILY PROTEIN"/>
    <property type="match status" value="1"/>
</dbReference>
<dbReference type="RefSeq" id="WP_139630769.1">
    <property type="nucleotide sequence ID" value="NZ_CP045572.1"/>
</dbReference>
<dbReference type="Gene3D" id="3.40.50.720">
    <property type="entry name" value="NAD(P)-binding Rossmann-like Domain"/>
    <property type="match status" value="1"/>
</dbReference>
<gene>
    <name evidence="4" type="ORF">FH608_013310</name>
</gene>
<evidence type="ECO:0000256" key="1">
    <source>
        <dbReference type="ARBA" id="ARBA00006484"/>
    </source>
</evidence>
<feature type="domain" description="Ketoreductase" evidence="3">
    <location>
        <begin position="8"/>
        <end position="190"/>
    </location>
</feature>
<dbReference type="PROSITE" id="PS00061">
    <property type="entry name" value="ADH_SHORT"/>
    <property type="match status" value="1"/>
</dbReference>
<dbReference type="SUPFAM" id="SSF51735">
    <property type="entry name" value="NAD(P)-binding Rossmann-fold domains"/>
    <property type="match status" value="1"/>
</dbReference>
<dbReference type="InterPro" id="IPR020904">
    <property type="entry name" value="Sc_DH/Rdtase_CS"/>
</dbReference>
<dbReference type="EC" id="1.1.1.47" evidence="4"/>
<evidence type="ECO:0000313" key="5">
    <source>
        <dbReference type="Proteomes" id="UP000312512"/>
    </source>
</evidence>
<proteinExistence type="inferred from homology"/>
<evidence type="ECO:0000313" key="4">
    <source>
        <dbReference type="EMBL" id="KAB8195330.1"/>
    </source>
</evidence>
<comment type="similarity">
    <text evidence="1">Belongs to the short-chain dehydrogenases/reductases (SDR) family.</text>
</comment>
<dbReference type="PANTHER" id="PTHR43639">
    <property type="entry name" value="OXIDOREDUCTASE, SHORT-CHAIN DEHYDROGENASE/REDUCTASE FAMILY (AFU_ORTHOLOGUE AFUA_5G02870)"/>
    <property type="match status" value="1"/>
</dbReference>
<dbReference type="Pfam" id="PF13561">
    <property type="entry name" value="adh_short_C2"/>
    <property type="match status" value="1"/>
</dbReference>
<dbReference type="GO" id="GO:0047936">
    <property type="term" value="F:glucose 1-dehydrogenase [NAD(P)+] activity"/>
    <property type="evidence" value="ECO:0007669"/>
    <property type="project" value="UniProtKB-EC"/>
</dbReference>
<dbReference type="PRINTS" id="PR00080">
    <property type="entry name" value="SDRFAMILY"/>
</dbReference>
<dbReference type="InterPro" id="IPR002347">
    <property type="entry name" value="SDR_fam"/>
</dbReference>
<protein>
    <submittedName>
        <fullName evidence="4">Glucose 1-dehydrogenase</fullName>
        <ecNumber evidence="4">1.1.1.47</ecNumber>
    </submittedName>
</protein>
<dbReference type="AlphaFoldDB" id="A0A5C4WNQ8"/>
<dbReference type="SMART" id="SM00822">
    <property type="entry name" value="PKS_KR"/>
    <property type="match status" value="1"/>
</dbReference>
<evidence type="ECO:0000259" key="3">
    <source>
        <dbReference type="SMART" id="SM00822"/>
    </source>
</evidence>
<dbReference type="InterPro" id="IPR057326">
    <property type="entry name" value="KR_dom"/>
</dbReference>
<reference evidence="4 5" key="1">
    <citation type="submission" date="2019-10" db="EMBL/GenBank/DDBJ databases">
        <title>Nonomuraea sp. nov., isolated from Phyllanthus amarus.</title>
        <authorList>
            <person name="Klykleung N."/>
            <person name="Tanasupawat S."/>
        </authorList>
    </citation>
    <scope>NUCLEOTIDE SEQUENCE [LARGE SCALE GENOMIC DNA]</scope>
    <source>
        <strain evidence="4 5">PA1-10</strain>
    </source>
</reference>